<evidence type="ECO:0000256" key="2">
    <source>
        <dbReference type="SAM" id="MobiDB-lite"/>
    </source>
</evidence>
<dbReference type="AlphaFoldDB" id="A0AAD8NFK9"/>
<feature type="region of interest" description="Disordered" evidence="2">
    <location>
        <begin position="138"/>
        <end position="177"/>
    </location>
</feature>
<feature type="compositionally biased region" description="Basic and acidic residues" evidence="2">
    <location>
        <begin position="138"/>
        <end position="174"/>
    </location>
</feature>
<feature type="region of interest" description="Disordered" evidence="2">
    <location>
        <begin position="1"/>
        <end position="40"/>
    </location>
</feature>
<dbReference type="Proteomes" id="UP001229421">
    <property type="component" value="Unassembled WGS sequence"/>
</dbReference>
<feature type="compositionally biased region" description="Basic and acidic residues" evidence="2">
    <location>
        <begin position="1"/>
        <end position="14"/>
    </location>
</feature>
<comment type="caution">
    <text evidence="3">The sequence shown here is derived from an EMBL/GenBank/DDBJ whole genome shotgun (WGS) entry which is preliminary data.</text>
</comment>
<protein>
    <submittedName>
        <fullName evidence="3">Uncharacterized protein</fullName>
    </submittedName>
</protein>
<evidence type="ECO:0000313" key="4">
    <source>
        <dbReference type="Proteomes" id="UP001229421"/>
    </source>
</evidence>
<accession>A0AAD8NFK9</accession>
<name>A0AAD8NFK9_TARER</name>
<gene>
    <name evidence="3" type="ORF">QVD17_41400</name>
</gene>
<feature type="coiled-coil region" evidence="1">
    <location>
        <begin position="48"/>
        <end position="89"/>
    </location>
</feature>
<sequence>MNMESRRDFHEHTKLALVSQAKSHENQHDEEEEYDWSENNDVVSIQEIEKKDKEISNLSETIAKQDETIAQLKSEMEKLMSEKEIKKDENSSYVEMPIHVREKMCTKECFTQVEHYRVYSFKICDKLKKEETIHKNLQEQHKASEHKITSLQESLKKSEQEDTNIKNEAAKSNEHSSSVIKDLQEEITIMFESVKLYVGMNDEEMKEAHLQEATTIKDEVVQETSAESDFDSEWWAKHVDEVNEICKPYDKK</sequence>
<proteinExistence type="predicted"/>
<dbReference type="EMBL" id="JAUHHV010000012">
    <property type="protein sequence ID" value="KAK1406113.1"/>
    <property type="molecule type" value="Genomic_DNA"/>
</dbReference>
<evidence type="ECO:0000256" key="1">
    <source>
        <dbReference type="SAM" id="Coils"/>
    </source>
</evidence>
<evidence type="ECO:0000313" key="3">
    <source>
        <dbReference type="EMBL" id="KAK1406113.1"/>
    </source>
</evidence>
<keyword evidence="1" id="KW-0175">Coiled coil</keyword>
<reference evidence="3" key="1">
    <citation type="journal article" date="2023" name="bioRxiv">
        <title>Improved chromosome-level genome assembly for marigold (Tagetes erecta).</title>
        <authorList>
            <person name="Jiang F."/>
            <person name="Yuan L."/>
            <person name="Wang S."/>
            <person name="Wang H."/>
            <person name="Xu D."/>
            <person name="Wang A."/>
            <person name="Fan W."/>
        </authorList>
    </citation>
    <scope>NUCLEOTIDE SEQUENCE</scope>
    <source>
        <strain evidence="3">WSJ</strain>
        <tissue evidence="3">Leaf</tissue>
    </source>
</reference>
<organism evidence="3 4">
    <name type="scientific">Tagetes erecta</name>
    <name type="common">African marigold</name>
    <dbReference type="NCBI Taxonomy" id="13708"/>
    <lineage>
        <taxon>Eukaryota</taxon>
        <taxon>Viridiplantae</taxon>
        <taxon>Streptophyta</taxon>
        <taxon>Embryophyta</taxon>
        <taxon>Tracheophyta</taxon>
        <taxon>Spermatophyta</taxon>
        <taxon>Magnoliopsida</taxon>
        <taxon>eudicotyledons</taxon>
        <taxon>Gunneridae</taxon>
        <taxon>Pentapetalae</taxon>
        <taxon>asterids</taxon>
        <taxon>campanulids</taxon>
        <taxon>Asterales</taxon>
        <taxon>Asteraceae</taxon>
        <taxon>Asteroideae</taxon>
        <taxon>Heliantheae alliance</taxon>
        <taxon>Tageteae</taxon>
        <taxon>Tagetes</taxon>
    </lineage>
</organism>
<feature type="compositionally biased region" description="Acidic residues" evidence="2">
    <location>
        <begin position="28"/>
        <end position="38"/>
    </location>
</feature>
<keyword evidence="4" id="KW-1185">Reference proteome</keyword>